<dbReference type="PANTHER" id="PTHR37937">
    <property type="entry name" value="CONJUGATIVE TRANSFER: DNA TRANSPORT"/>
    <property type="match status" value="1"/>
</dbReference>
<organism evidence="8 9">
    <name type="scientific">Methyloligella solikamskensis</name>
    <dbReference type="NCBI Taxonomy" id="1177756"/>
    <lineage>
        <taxon>Bacteria</taxon>
        <taxon>Pseudomonadati</taxon>
        <taxon>Pseudomonadota</taxon>
        <taxon>Alphaproteobacteria</taxon>
        <taxon>Hyphomicrobiales</taxon>
        <taxon>Hyphomicrobiaceae</taxon>
        <taxon>Methyloligella</taxon>
    </lineage>
</organism>
<comment type="caution">
    <text evidence="8">The sequence shown here is derived from an EMBL/GenBank/DDBJ whole genome shotgun (WGS) entry which is preliminary data.</text>
</comment>
<proteinExistence type="inferred from homology"/>
<comment type="subcellular location">
    <subcellularLocation>
        <location evidence="1">Cell membrane</location>
        <topology evidence="1">Multi-pass membrane protein</topology>
    </subcellularLocation>
</comment>
<protein>
    <submittedName>
        <fullName evidence="8">Type IV secretory system conjugative DNA transfer family protein</fullName>
    </submittedName>
</protein>
<evidence type="ECO:0000256" key="2">
    <source>
        <dbReference type="ARBA" id="ARBA00008806"/>
    </source>
</evidence>
<evidence type="ECO:0000256" key="7">
    <source>
        <dbReference type="SAM" id="MobiDB-lite"/>
    </source>
</evidence>
<dbReference type="CDD" id="cd01127">
    <property type="entry name" value="TrwB_TraG_TraD_VirD4"/>
    <property type="match status" value="1"/>
</dbReference>
<evidence type="ECO:0000313" key="8">
    <source>
        <dbReference type="EMBL" id="MFD0986152.1"/>
    </source>
</evidence>
<keyword evidence="9" id="KW-1185">Reference proteome</keyword>
<sequence length="722" mass="79852">MYYPEALDDPDHFLLTIDYLLREPSEEIVVPFSHFLSLLTKRQLDQFLNKNYAEPPKKSQAIWESFSKKPGGSSFGGQIDSAVDLFMTIGSFATKQVTHAVMHGKAANLMGAFTIRRPTVTFDTREQETLRGMARLLMLQELDLEDWKAFVARLAWGEGNYAYLEPDSSVAHHPKINDAYGLAQLLLQQTLSPYQAVVAQAGRRVVAASKKLATPAYAPPPTSPAVHSPTPPTPSAAPRTAPPIPEPFSTPRLMTPADMENAASLSLDWTPASLTLGFTDDASQRPVYFNGNESLITAGGPGSYKTTSQVIRNLLTYPGSAIVLDVKGELWEQTAGHRAAHFGDVYRFSPAARDGRSHCYNPFDFISNDPAQATADCDAFGYEIISDNPDTRDPYWENRARNYLWAFATMIAISAPESLRNMSHLAQCLNINTNGSKENGKVILENSTEAALQMLAALGDKHGIHDLCSISDAIRSGIGLTSNRAESIFDIARNHLAPFSQRSFVQNVTRSSDWHPLAFRYEPGTTLYLHVPTSELPSFTPLLRLMIYQHMRILLDHAAAPGEPPITFFLDELPQLGNFKSILQMQAVGRGAGLRLWMFVQNLRQLHSAYGLEAGRAIPEDARVRCYMKPDEGLAEHISRTLGETENLFTGERRPIASAAEIRGPKYRNKTFVFASEDYPVVLERRPAFQDLGYLIQKPPEVPLVSGSPFPPPWSEGEGSGT</sequence>
<comment type="similarity">
    <text evidence="2">Belongs to the VirD4/TraG family.</text>
</comment>
<dbReference type="SUPFAM" id="SSF52540">
    <property type="entry name" value="P-loop containing nucleoside triphosphate hydrolases"/>
    <property type="match status" value="1"/>
</dbReference>
<reference evidence="9" key="1">
    <citation type="journal article" date="2019" name="Int. J. Syst. Evol. Microbiol.">
        <title>The Global Catalogue of Microorganisms (GCM) 10K type strain sequencing project: providing services to taxonomists for standard genome sequencing and annotation.</title>
        <authorList>
            <consortium name="The Broad Institute Genomics Platform"/>
            <consortium name="The Broad Institute Genome Sequencing Center for Infectious Disease"/>
            <person name="Wu L."/>
            <person name="Ma J."/>
        </authorList>
    </citation>
    <scope>NUCLEOTIDE SEQUENCE [LARGE SCALE GENOMIC DNA]</scope>
    <source>
        <strain evidence="9">CCUG 61697</strain>
    </source>
</reference>
<evidence type="ECO:0000256" key="6">
    <source>
        <dbReference type="ARBA" id="ARBA00023136"/>
    </source>
</evidence>
<dbReference type="Proteomes" id="UP001597102">
    <property type="component" value="Unassembled WGS sequence"/>
</dbReference>
<dbReference type="RefSeq" id="WP_379085736.1">
    <property type="nucleotide sequence ID" value="NZ_JBHTJO010000001.1"/>
</dbReference>
<gene>
    <name evidence="8" type="ORF">ACFQ2F_03450</name>
</gene>
<accession>A0ABW3J6U9</accession>
<evidence type="ECO:0000256" key="5">
    <source>
        <dbReference type="ARBA" id="ARBA00022989"/>
    </source>
</evidence>
<name>A0ABW3J6U9_9HYPH</name>
<evidence type="ECO:0000256" key="4">
    <source>
        <dbReference type="ARBA" id="ARBA00022692"/>
    </source>
</evidence>
<evidence type="ECO:0000256" key="3">
    <source>
        <dbReference type="ARBA" id="ARBA00022475"/>
    </source>
</evidence>
<dbReference type="InterPro" id="IPR051539">
    <property type="entry name" value="T4SS-coupling_protein"/>
</dbReference>
<dbReference type="Pfam" id="PF02534">
    <property type="entry name" value="T4SS-DNA_transf"/>
    <property type="match status" value="1"/>
</dbReference>
<keyword evidence="4" id="KW-0812">Transmembrane</keyword>
<feature type="region of interest" description="Disordered" evidence="7">
    <location>
        <begin position="216"/>
        <end position="254"/>
    </location>
</feature>
<keyword evidence="3" id="KW-1003">Cell membrane</keyword>
<dbReference type="InterPro" id="IPR027417">
    <property type="entry name" value="P-loop_NTPase"/>
</dbReference>
<evidence type="ECO:0000256" key="1">
    <source>
        <dbReference type="ARBA" id="ARBA00004651"/>
    </source>
</evidence>
<keyword evidence="6" id="KW-0472">Membrane</keyword>
<dbReference type="Gene3D" id="3.40.50.300">
    <property type="entry name" value="P-loop containing nucleotide triphosphate hydrolases"/>
    <property type="match status" value="1"/>
</dbReference>
<evidence type="ECO:0000313" key="9">
    <source>
        <dbReference type="Proteomes" id="UP001597102"/>
    </source>
</evidence>
<dbReference type="PANTHER" id="PTHR37937:SF1">
    <property type="entry name" value="CONJUGATIVE TRANSFER: DNA TRANSPORT"/>
    <property type="match status" value="1"/>
</dbReference>
<keyword evidence="5" id="KW-1133">Transmembrane helix</keyword>
<dbReference type="InterPro" id="IPR003688">
    <property type="entry name" value="TraG/VirD4"/>
</dbReference>
<dbReference type="EMBL" id="JBHTJO010000001">
    <property type="protein sequence ID" value="MFD0986152.1"/>
    <property type="molecule type" value="Genomic_DNA"/>
</dbReference>
<feature type="compositionally biased region" description="Pro residues" evidence="7">
    <location>
        <begin position="217"/>
        <end position="248"/>
    </location>
</feature>